<dbReference type="InterPro" id="IPR000847">
    <property type="entry name" value="LysR_HTH_N"/>
</dbReference>
<dbReference type="SUPFAM" id="SSF46785">
    <property type="entry name" value="Winged helix' DNA-binding domain"/>
    <property type="match status" value="1"/>
</dbReference>
<dbReference type="PANTHER" id="PTHR30537:SF3">
    <property type="entry name" value="TRANSCRIPTIONAL REGULATORY PROTEIN"/>
    <property type="match status" value="1"/>
</dbReference>
<evidence type="ECO:0000259" key="6">
    <source>
        <dbReference type="Pfam" id="PF03466"/>
    </source>
</evidence>
<keyword evidence="8" id="KW-1185">Reference proteome</keyword>
<dbReference type="InterPro" id="IPR005119">
    <property type="entry name" value="LysR_subst-bd"/>
</dbReference>
<gene>
    <name evidence="7" type="ORF">GCM10009092_21920</name>
</gene>
<evidence type="ECO:0000256" key="4">
    <source>
        <dbReference type="ARBA" id="ARBA00023163"/>
    </source>
</evidence>
<accession>A0ABN0X7Q6</accession>
<protein>
    <submittedName>
        <fullName evidence="7">LysR family transcriptional regulator</fullName>
    </submittedName>
</protein>
<dbReference type="InterPro" id="IPR036388">
    <property type="entry name" value="WH-like_DNA-bd_sf"/>
</dbReference>
<comment type="caution">
    <text evidence="7">The sequence shown here is derived from an EMBL/GenBank/DDBJ whole genome shotgun (WGS) entry which is preliminary data.</text>
</comment>
<dbReference type="InterPro" id="IPR036390">
    <property type="entry name" value="WH_DNA-bd_sf"/>
</dbReference>
<feature type="domain" description="LysR substrate-binding" evidence="6">
    <location>
        <begin position="88"/>
        <end position="273"/>
    </location>
</feature>
<reference evidence="7 8" key="1">
    <citation type="journal article" date="2019" name="Int. J. Syst. Evol. Microbiol.">
        <title>The Global Catalogue of Microorganisms (GCM) 10K type strain sequencing project: providing services to taxonomists for standard genome sequencing and annotation.</title>
        <authorList>
            <consortium name="The Broad Institute Genomics Platform"/>
            <consortium name="The Broad Institute Genome Sequencing Center for Infectious Disease"/>
            <person name="Wu L."/>
            <person name="Ma J."/>
        </authorList>
    </citation>
    <scope>NUCLEOTIDE SEQUENCE [LARGE SCALE GENOMIC DNA]</scope>
    <source>
        <strain evidence="7 8">JCM 13378</strain>
    </source>
</reference>
<keyword evidence="3" id="KW-0238">DNA-binding</keyword>
<sequence>MLTYQDLQLVAALAREGTPVAASKYLNIHLATLYRRLKELECHPAGPLFKRVRGRYVLSSLGEELAQAAGKMEEQLAVARRRLASGEEQLQGRVTVTTADSLVPLVTRVMQAFRILHPAIHFELVVTNQFADLARYEAEVAIRPTNTPPETWIGKNVGDFDYGIYTGAGTQEPLFWINLDSSLSSIPAGRWLAKHVPAQQVVLKVNSMWAAAQAAASGVGKALLPDYLARYLRLQRLQGIDPQLSCPLWLLIHPDLRYTPRVQTFLRFATEMLRKELQAA</sequence>
<dbReference type="Gene3D" id="3.40.190.290">
    <property type="match status" value="2"/>
</dbReference>
<dbReference type="Pfam" id="PF03466">
    <property type="entry name" value="LysR_substrate"/>
    <property type="match status" value="1"/>
</dbReference>
<dbReference type="InterPro" id="IPR058163">
    <property type="entry name" value="LysR-type_TF_proteobact-type"/>
</dbReference>
<evidence type="ECO:0000256" key="2">
    <source>
        <dbReference type="ARBA" id="ARBA00023015"/>
    </source>
</evidence>
<dbReference type="SUPFAM" id="SSF53850">
    <property type="entry name" value="Periplasmic binding protein-like II"/>
    <property type="match status" value="1"/>
</dbReference>
<keyword evidence="4" id="KW-0804">Transcription</keyword>
<keyword evidence="2" id="KW-0805">Transcription regulation</keyword>
<dbReference type="EMBL" id="BAAAEI010000012">
    <property type="protein sequence ID" value="GAA0357311.1"/>
    <property type="molecule type" value="Genomic_DNA"/>
</dbReference>
<evidence type="ECO:0000256" key="1">
    <source>
        <dbReference type="ARBA" id="ARBA00009437"/>
    </source>
</evidence>
<organism evidence="7 8">
    <name type="scientific">Bowmanella denitrificans</name>
    <dbReference type="NCBI Taxonomy" id="366582"/>
    <lineage>
        <taxon>Bacteria</taxon>
        <taxon>Pseudomonadati</taxon>
        <taxon>Pseudomonadota</taxon>
        <taxon>Gammaproteobacteria</taxon>
        <taxon>Alteromonadales</taxon>
        <taxon>Alteromonadaceae</taxon>
        <taxon>Bowmanella</taxon>
    </lineage>
</organism>
<name>A0ABN0X7Q6_9ALTE</name>
<dbReference type="Pfam" id="PF00126">
    <property type="entry name" value="HTH_1"/>
    <property type="match status" value="1"/>
</dbReference>
<evidence type="ECO:0000256" key="3">
    <source>
        <dbReference type="ARBA" id="ARBA00023125"/>
    </source>
</evidence>
<feature type="domain" description="HTH lysR-type" evidence="5">
    <location>
        <begin position="5"/>
        <end position="63"/>
    </location>
</feature>
<dbReference type="PANTHER" id="PTHR30537">
    <property type="entry name" value="HTH-TYPE TRANSCRIPTIONAL REGULATOR"/>
    <property type="match status" value="1"/>
</dbReference>
<evidence type="ECO:0000313" key="7">
    <source>
        <dbReference type="EMBL" id="GAA0357311.1"/>
    </source>
</evidence>
<dbReference type="Gene3D" id="1.10.10.10">
    <property type="entry name" value="Winged helix-like DNA-binding domain superfamily/Winged helix DNA-binding domain"/>
    <property type="match status" value="1"/>
</dbReference>
<dbReference type="Proteomes" id="UP001501757">
    <property type="component" value="Unassembled WGS sequence"/>
</dbReference>
<comment type="similarity">
    <text evidence="1">Belongs to the LysR transcriptional regulatory family.</text>
</comment>
<evidence type="ECO:0000259" key="5">
    <source>
        <dbReference type="Pfam" id="PF00126"/>
    </source>
</evidence>
<dbReference type="RefSeq" id="WP_343844892.1">
    <property type="nucleotide sequence ID" value="NZ_BAAAEI010000012.1"/>
</dbReference>
<proteinExistence type="inferred from homology"/>
<evidence type="ECO:0000313" key="8">
    <source>
        <dbReference type="Proteomes" id="UP001501757"/>
    </source>
</evidence>